<keyword evidence="3" id="KW-0812">Transmembrane</keyword>
<dbReference type="Gene3D" id="2.80.10.50">
    <property type="match status" value="2"/>
</dbReference>
<dbReference type="InterPro" id="IPR036300">
    <property type="entry name" value="MIR_dom_sf"/>
</dbReference>
<dbReference type="InterPro" id="IPR016093">
    <property type="entry name" value="MIR_motif"/>
</dbReference>
<dbReference type="SMART" id="SM00472">
    <property type="entry name" value="MIR"/>
    <property type="match status" value="1"/>
</dbReference>
<proteinExistence type="predicted"/>
<dbReference type="GO" id="GO:0005783">
    <property type="term" value="C:endoplasmic reticulum"/>
    <property type="evidence" value="ECO:0007669"/>
    <property type="project" value="TreeGrafter"/>
</dbReference>
<sequence length="314" mass="35126">MLIGLSGKLTGYDGKFPFEKPVLHCTGRCNNSIDFSHSMLSWQLFLGAALACTVSVKFVGLFVVLFSLTVEHLVGRSITLIVWPAILYIFFFWIHLTVLNRSAPDRQQPAQCQRAESGRIRRHHNPEEPQDWWGVPALSSSSVPSGGGRETTAERVDGVVVVRSGDLVRLTHAQTARNVHSHRERAPLTTKYLQVTGYGETARNVHSHRERAPLTTKYLQVTGYGETARNVHSHRERAPLTTKYLQVTGYGEDGIGDANDVWKIVISGGKDGDEILTVRSKLMFVHYLQGNAGLKPKEGELTSQPWQWPINYRV</sequence>
<evidence type="ECO:0000313" key="6">
    <source>
        <dbReference type="Proteomes" id="UP000037510"/>
    </source>
</evidence>
<dbReference type="GO" id="GO:0004169">
    <property type="term" value="F:dolichyl-phosphate-mannose-protein mannosyltransferase activity"/>
    <property type="evidence" value="ECO:0007669"/>
    <property type="project" value="TreeGrafter"/>
</dbReference>
<feature type="transmembrane region" description="Helical" evidence="3">
    <location>
        <begin position="44"/>
        <end position="68"/>
    </location>
</feature>
<dbReference type="InterPro" id="IPR027005">
    <property type="entry name" value="PMT-like"/>
</dbReference>
<keyword evidence="1" id="KW-0677">Repeat</keyword>
<organism evidence="5 6">
    <name type="scientific">Operophtera brumata</name>
    <name type="common">Winter moth</name>
    <name type="synonym">Phalaena brumata</name>
    <dbReference type="NCBI Taxonomy" id="104452"/>
    <lineage>
        <taxon>Eukaryota</taxon>
        <taxon>Metazoa</taxon>
        <taxon>Ecdysozoa</taxon>
        <taxon>Arthropoda</taxon>
        <taxon>Hexapoda</taxon>
        <taxon>Insecta</taxon>
        <taxon>Pterygota</taxon>
        <taxon>Neoptera</taxon>
        <taxon>Endopterygota</taxon>
        <taxon>Lepidoptera</taxon>
        <taxon>Glossata</taxon>
        <taxon>Ditrysia</taxon>
        <taxon>Geometroidea</taxon>
        <taxon>Geometridae</taxon>
        <taxon>Larentiinae</taxon>
        <taxon>Operophtera</taxon>
    </lineage>
</organism>
<evidence type="ECO:0000259" key="4">
    <source>
        <dbReference type="SMART" id="SM00472"/>
    </source>
</evidence>
<feature type="domain" description="MIR" evidence="4">
    <location>
        <begin position="159"/>
        <end position="267"/>
    </location>
</feature>
<name>A0A0L7KKM7_OPEBR</name>
<accession>A0A0L7KKM7</accession>
<comment type="caution">
    <text evidence="5">The sequence shown here is derived from an EMBL/GenBank/DDBJ whole genome shotgun (WGS) entry which is preliminary data.</text>
</comment>
<keyword evidence="5" id="KW-0808">Transferase</keyword>
<evidence type="ECO:0000256" key="1">
    <source>
        <dbReference type="ARBA" id="ARBA00022737"/>
    </source>
</evidence>
<dbReference type="EMBL" id="JTDY01009227">
    <property type="protein sequence ID" value="KOB63903.1"/>
    <property type="molecule type" value="Genomic_DNA"/>
</dbReference>
<keyword evidence="6" id="KW-1185">Reference proteome</keyword>
<dbReference type="Proteomes" id="UP000037510">
    <property type="component" value="Unassembled WGS sequence"/>
</dbReference>
<dbReference type="STRING" id="104452.A0A0L7KKM7"/>
<keyword evidence="5" id="KW-0328">Glycosyltransferase</keyword>
<evidence type="ECO:0000256" key="2">
    <source>
        <dbReference type="SAM" id="MobiDB-lite"/>
    </source>
</evidence>
<evidence type="ECO:0000256" key="3">
    <source>
        <dbReference type="SAM" id="Phobius"/>
    </source>
</evidence>
<reference evidence="5 6" key="1">
    <citation type="journal article" date="2015" name="Genome Biol. Evol.">
        <title>The genome of winter moth (Operophtera brumata) provides a genomic perspective on sexual dimorphism and phenology.</title>
        <authorList>
            <person name="Derks M.F."/>
            <person name="Smit S."/>
            <person name="Salis L."/>
            <person name="Schijlen E."/>
            <person name="Bossers A."/>
            <person name="Mateman C."/>
            <person name="Pijl A.S."/>
            <person name="de Ridder D."/>
            <person name="Groenen M.A."/>
            <person name="Visser M.E."/>
            <person name="Megens H.J."/>
        </authorList>
    </citation>
    <scope>NUCLEOTIDE SEQUENCE [LARGE SCALE GENOMIC DNA]</scope>
    <source>
        <strain evidence="5">WM2013NL</strain>
        <tissue evidence="5">Head and thorax</tissue>
    </source>
</reference>
<protein>
    <submittedName>
        <fullName evidence="5">Putative mannosyltransferase 1</fullName>
    </submittedName>
</protein>
<dbReference type="AlphaFoldDB" id="A0A0L7KKM7"/>
<gene>
    <name evidence="5" type="ORF">OBRU01_24653</name>
</gene>
<feature type="non-terminal residue" evidence="5">
    <location>
        <position position="314"/>
    </location>
</feature>
<feature type="transmembrane region" description="Helical" evidence="3">
    <location>
        <begin position="80"/>
        <end position="99"/>
    </location>
</feature>
<dbReference type="PANTHER" id="PTHR10050:SF46">
    <property type="entry name" value="PROTEIN O-MANNOSYL-TRANSFERASE 2"/>
    <property type="match status" value="1"/>
</dbReference>
<keyword evidence="3" id="KW-0472">Membrane</keyword>
<dbReference type="SUPFAM" id="SSF82109">
    <property type="entry name" value="MIR domain"/>
    <property type="match status" value="2"/>
</dbReference>
<dbReference type="PANTHER" id="PTHR10050">
    <property type="entry name" value="DOLICHYL-PHOSPHATE-MANNOSE--PROTEIN MANNOSYLTRANSFERASE"/>
    <property type="match status" value="1"/>
</dbReference>
<evidence type="ECO:0000313" key="5">
    <source>
        <dbReference type="EMBL" id="KOB63903.1"/>
    </source>
</evidence>
<keyword evidence="3" id="KW-1133">Transmembrane helix</keyword>
<feature type="region of interest" description="Disordered" evidence="2">
    <location>
        <begin position="107"/>
        <end position="131"/>
    </location>
</feature>